<sequence>MELVRMKTKILSLVVLLMGLSTLLQAQLLSLSNQFPTENGTVTVIMDANFGNKGLLNATPSNVYVHTGVITNLSTSPTSWRYVKFSQNFNQPNPSLQATSLGNNRWQFTITDIRNFYGVPAGEQIQKITILFRNGAGTQVQRNADGSDMYIQVYGSGLQTAITNPFKAPTFTPTTESISKTLGESISISAAASQSANMRLYYNGAQIASQNGVTSISATPTITAAGQQLIKVEADNGGTPVADSIEFFVTPATVVEALPNGMQDGANYSNDQTSVTLVLYAPNKTSVAVVGDFNNWTQTLQHQMKRTPDGLRYWVTINGLTPGNEYAYQYVIDNNLQVADYMTEKILDPWNDPYINAAPYTNRYPNLKAYPTGKASGAVSVLEPGKATYNWSAATTGFQKPDKRNLVVYELLLRDFVANSSWNTLRDTLAYISKLGVNAIHLMPFTEFEGNNSWGYNPAFMFATDKFYGPENTLKEFIDSCHGRGIAVILDLVLNHQFGLSPMVQMYWDAANNRPAANSPWFNTEAKHPFNVGYDMNHEAPATAKFVEDVMRHWLTKFKLDGFRWDLSKGFTQTFNTDAGAWSQYDQSRVNIWQRIYNQSQAISPNCYMILEHLGVDQEEATLANMGMLLWGKMTDQYNEASMGYTGSSSNFERAFHTTRWSSFGGNNTPHLMAYAESHDEERLAFKNVRFGNSGPSHNTKSLSVYARRMQSVAAFLFTTPGPKMMWQFGELSYDSSINMCENFTIGDCRTSPKPPAWAMPNPLSPASPINYNANTFRRTQRDMFGKIISLRTKYPSYLPTFVTNDVDFSLNGAFKWQRIKSNALKLVVMGNFDVQAQSGIVQFPTTGTWYVYAHNLQAFETFTAVNAGLSASGITINAGAESQTFNLPAGAFIIFTDKDVTAVVTQFTFTGNGNWSNPANWQGGNIPPSVLPAGSTITVNPTAGGESVLDVSLTVQQGATLQVAAGKTLRITGNLIRQ</sequence>
<dbReference type="InterPro" id="IPR017853">
    <property type="entry name" value="GH"/>
</dbReference>
<proteinExistence type="inferred from homology"/>
<dbReference type="SMART" id="SM00642">
    <property type="entry name" value="Aamy"/>
    <property type="match status" value="1"/>
</dbReference>
<keyword evidence="5" id="KW-1185">Reference proteome</keyword>
<name>A0A6I6GJ29_9BACT</name>
<organism evidence="4 5">
    <name type="scientific">Phnomibacter ginsenosidimutans</name>
    <dbReference type="NCBI Taxonomy" id="2676868"/>
    <lineage>
        <taxon>Bacteria</taxon>
        <taxon>Pseudomonadati</taxon>
        <taxon>Bacteroidota</taxon>
        <taxon>Chitinophagia</taxon>
        <taxon>Chitinophagales</taxon>
        <taxon>Chitinophagaceae</taxon>
        <taxon>Phnomibacter</taxon>
    </lineage>
</organism>
<dbReference type="InterPro" id="IPR006047">
    <property type="entry name" value="GH13_cat_dom"/>
</dbReference>
<evidence type="ECO:0000256" key="1">
    <source>
        <dbReference type="ARBA" id="ARBA00008061"/>
    </source>
</evidence>
<dbReference type="AlphaFoldDB" id="A0A6I6GJ29"/>
<accession>A0A6I6GJ29</accession>
<dbReference type="Pfam" id="PF00128">
    <property type="entry name" value="Alpha-amylase"/>
    <property type="match status" value="1"/>
</dbReference>
<feature type="signal peptide" evidence="2">
    <location>
        <begin position="1"/>
        <end position="26"/>
    </location>
</feature>
<evidence type="ECO:0000313" key="5">
    <source>
        <dbReference type="Proteomes" id="UP000426027"/>
    </source>
</evidence>
<dbReference type="CDD" id="cd11350">
    <property type="entry name" value="AmyAc_4"/>
    <property type="match status" value="1"/>
</dbReference>
<dbReference type="Pfam" id="PF02922">
    <property type="entry name" value="CBM_48"/>
    <property type="match status" value="1"/>
</dbReference>
<dbReference type="KEGG" id="fls:GLV81_01175"/>
<dbReference type="InterPro" id="IPR013783">
    <property type="entry name" value="Ig-like_fold"/>
</dbReference>
<feature type="domain" description="Glycosyl hydrolase family 13 catalytic" evidence="3">
    <location>
        <begin position="410"/>
        <end position="750"/>
    </location>
</feature>
<gene>
    <name evidence="4" type="ORF">GLV81_01175</name>
</gene>
<evidence type="ECO:0000256" key="2">
    <source>
        <dbReference type="SAM" id="SignalP"/>
    </source>
</evidence>
<dbReference type="Gene3D" id="3.20.20.80">
    <property type="entry name" value="Glycosidases"/>
    <property type="match status" value="1"/>
</dbReference>
<dbReference type="EMBL" id="CP046566">
    <property type="protein sequence ID" value="QGW26892.1"/>
    <property type="molecule type" value="Genomic_DNA"/>
</dbReference>
<keyword evidence="2" id="KW-0732">Signal</keyword>
<evidence type="ECO:0000259" key="3">
    <source>
        <dbReference type="SMART" id="SM00642"/>
    </source>
</evidence>
<dbReference type="InterPro" id="IPR004193">
    <property type="entry name" value="Glyco_hydro_13_N"/>
</dbReference>
<evidence type="ECO:0000313" key="4">
    <source>
        <dbReference type="EMBL" id="QGW26892.1"/>
    </source>
</evidence>
<reference evidence="4 5" key="1">
    <citation type="submission" date="2019-11" db="EMBL/GenBank/DDBJ databases">
        <authorList>
            <person name="Im W.T."/>
        </authorList>
    </citation>
    <scope>NUCLEOTIDE SEQUENCE [LARGE SCALE GENOMIC DNA]</scope>
    <source>
        <strain evidence="4 5">SB-02</strain>
    </source>
</reference>
<dbReference type="GO" id="GO:0005975">
    <property type="term" value="P:carbohydrate metabolic process"/>
    <property type="evidence" value="ECO:0007669"/>
    <property type="project" value="InterPro"/>
</dbReference>
<comment type="similarity">
    <text evidence="1">Belongs to the glycosyl hydrolase 13 family.</text>
</comment>
<dbReference type="PANTHER" id="PTHR43002">
    <property type="entry name" value="GLYCOGEN DEBRANCHING ENZYME"/>
    <property type="match status" value="1"/>
</dbReference>
<dbReference type="Gene3D" id="2.60.40.10">
    <property type="entry name" value="Immunoglobulins"/>
    <property type="match status" value="1"/>
</dbReference>
<dbReference type="GO" id="GO:0004553">
    <property type="term" value="F:hydrolase activity, hydrolyzing O-glycosyl compounds"/>
    <property type="evidence" value="ECO:0007669"/>
    <property type="project" value="InterPro"/>
</dbReference>
<feature type="chain" id="PRO_5026106631" evidence="2">
    <location>
        <begin position="27"/>
        <end position="979"/>
    </location>
</feature>
<dbReference type="Proteomes" id="UP000426027">
    <property type="component" value="Chromosome"/>
</dbReference>
<protein>
    <submittedName>
        <fullName evidence="4">1,4-alpha-glucan-branching protein</fullName>
    </submittedName>
</protein>
<dbReference type="SUPFAM" id="SSF81296">
    <property type="entry name" value="E set domains"/>
    <property type="match status" value="1"/>
</dbReference>
<dbReference type="InterPro" id="IPR014756">
    <property type="entry name" value="Ig_E-set"/>
</dbReference>
<dbReference type="SUPFAM" id="SSF51445">
    <property type="entry name" value="(Trans)glycosidases"/>
    <property type="match status" value="1"/>
</dbReference>